<organism evidence="6 7">
    <name type="scientific">Candidatus Babela massiliensis</name>
    <dbReference type="NCBI Taxonomy" id="673862"/>
    <lineage>
        <taxon>Bacteria</taxon>
        <taxon>Candidatus Babelota</taxon>
        <taxon>Candidatus Babeliae</taxon>
        <taxon>Candidatus Babeliales</taxon>
        <taxon>Candidatus Babeliaceae</taxon>
        <taxon>Candidatus Babela</taxon>
    </lineage>
</organism>
<keyword evidence="2" id="KW-0813">Transport</keyword>
<dbReference type="InterPro" id="IPR050763">
    <property type="entry name" value="ABC_transporter_ATP-binding"/>
</dbReference>
<dbReference type="PANTHER" id="PTHR42711">
    <property type="entry name" value="ABC TRANSPORTER ATP-BINDING PROTEIN"/>
    <property type="match status" value="1"/>
</dbReference>
<dbReference type="AlphaFoldDB" id="V6DFV5"/>
<dbReference type="GO" id="GO:0005524">
    <property type="term" value="F:ATP binding"/>
    <property type="evidence" value="ECO:0007669"/>
    <property type="project" value="UniProtKB-KW"/>
</dbReference>
<evidence type="ECO:0000256" key="2">
    <source>
        <dbReference type="ARBA" id="ARBA00022448"/>
    </source>
</evidence>
<dbReference type="CDD" id="cd03263">
    <property type="entry name" value="ABC_subfamily_A"/>
    <property type="match status" value="1"/>
</dbReference>
<keyword evidence="4" id="KW-0067">ATP-binding</keyword>
<dbReference type="Pfam" id="PF00005">
    <property type="entry name" value="ABC_tran"/>
    <property type="match status" value="1"/>
</dbReference>
<dbReference type="SMART" id="SM00382">
    <property type="entry name" value="AAA"/>
    <property type="match status" value="1"/>
</dbReference>
<proteinExistence type="inferred from homology"/>
<name>V6DFV5_9BACT</name>
<dbReference type="EMBL" id="HG793133">
    <property type="protein sequence ID" value="CDK30467.1"/>
    <property type="molecule type" value="Genomic_DNA"/>
</dbReference>
<dbReference type="KEGG" id="dpb:BABL1_gene_551"/>
<dbReference type="InterPro" id="IPR027417">
    <property type="entry name" value="P-loop_NTPase"/>
</dbReference>
<evidence type="ECO:0000313" key="7">
    <source>
        <dbReference type="Proteomes" id="UP000018769"/>
    </source>
</evidence>
<comment type="similarity">
    <text evidence="1">Belongs to the ABC transporter superfamily.</text>
</comment>
<dbReference type="OrthoDB" id="9804819at2"/>
<dbReference type="SUPFAM" id="SSF52540">
    <property type="entry name" value="P-loop containing nucleoside triphosphate hydrolases"/>
    <property type="match status" value="1"/>
</dbReference>
<evidence type="ECO:0000313" key="6">
    <source>
        <dbReference type="EMBL" id="CDK30467.1"/>
    </source>
</evidence>
<dbReference type="PROSITE" id="PS50893">
    <property type="entry name" value="ABC_TRANSPORTER_2"/>
    <property type="match status" value="1"/>
</dbReference>
<dbReference type="STRING" id="673862.BABL1_gene_551"/>
<evidence type="ECO:0000256" key="1">
    <source>
        <dbReference type="ARBA" id="ARBA00005417"/>
    </source>
</evidence>
<dbReference type="RefSeq" id="WP_023791635.1">
    <property type="nucleotide sequence ID" value="NC_023003.1"/>
</dbReference>
<dbReference type="InterPro" id="IPR003593">
    <property type="entry name" value="AAA+_ATPase"/>
</dbReference>
<dbReference type="InterPro" id="IPR003439">
    <property type="entry name" value="ABC_transporter-like_ATP-bd"/>
</dbReference>
<keyword evidence="7" id="KW-1185">Reference proteome</keyword>
<dbReference type="HOGENOM" id="CLU_000604_1_2_7"/>
<evidence type="ECO:0000256" key="3">
    <source>
        <dbReference type="ARBA" id="ARBA00022741"/>
    </source>
</evidence>
<accession>V6DFV5</accession>
<dbReference type="eggNOG" id="COG1131">
    <property type="taxonomic scope" value="Bacteria"/>
</dbReference>
<evidence type="ECO:0000259" key="5">
    <source>
        <dbReference type="PROSITE" id="PS50893"/>
    </source>
</evidence>
<reference evidence="6 7" key="1">
    <citation type="journal article" date="2015" name="Biol. Direct">
        <title>Babela massiliensis, a representative of a widespread bacterial phylum with unusual adaptations to parasitism in amoebae.</title>
        <authorList>
            <person name="Pagnier I."/>
            <person name="Yutin N."/>
            <person name="Croce O."/>
            <person name="Makarova K.S."/>
            <person name="Wolf Y.I."/>
            <person name="Benamar S."/>
            <person name="Raoult D."/>
            <person name="Koonin E.V."/>
            <person name="La Scola B."/>
        </authorList>
    </citation>
    <scope>NUCLEOTIDE SEQUENCE [LARGE SCALE GENOMIC DNA]</scope>
    <source>
        <strain evidence="7">BABL1</strain>
    </source>
</reference>
<evidence type="ECO:0000256" key="4">
    <source>
        <dbReference type="ARBA" id="ARBA00022840"/>
    </source>
</evidence>
<dbReference type="Proteomes" id="UP000018769">
    <property type="component" value="Chromosome I"/>
</dbReference>
<gene>
    <name evidence="6" type="primary">drrA_1</name>
    <name evidence="6" type="ORF">BABL1_gene_551</name>
</gene>
<protein>
    <submittedName>
        <fullName evidence="6">ABC-type multidrug transport system ATPase component</fullName>
    </submittedName>
</protein>
<sequence length="316" mass="36016">MDYAIELKSIVKAYYSNNNQIFHAIDNLTLNIDKGEIVGFLGPNGAGKTTTIKILCNLINPTSGEIKLNGFDIKKDRNNAMKQVGVVLEGSRNLFWQITPQQNLIYFGRLKGINKNILNNQIDKLLTELDLLKVKNEIVNKLSRGDQQKLSIACALISNPEIIILDEPTLGLDLESSRNLKDWIKALSKEENKTIILTTNQLDIAQKICNRIIFMNKGKLVADKNILEFLELFKEEYYKIIISSNNLDNCQETLKVLLPSMDIQRNENEIILTGIISSQEELYNKISVIYSNHLQILSINKIKYNLEDIFMLLSKK</sequence>
<feature type="domain" description="ABC transporter" evidence="5">
    <location>
        <begin position="5"/>
        <end position="242"/>
    </location>
</feature>
<dbReference type="PANTHER" id="PTHR42711:SF5">
    <property type="entry name" value="ABC TRANSPORTER ATP-BINDING PROTEIN NATA"/>
    <property type="match status" value="1"/>
</dbReference>
<dbReference type="Gene3D" id="3.40.50.300">
    <property type="entry name" value="P-loop containing nucleotide triphosphate hydrolases"/>
    <property type="match status" value="1"/>
</dbReference>
<dbReference type="GO" id="GO:0016887">
    <property type="term" value="F:ATP hydrolysis activity"/>
    <property type="evidence" value="ECO:0007669"/>
    <property type="project" value="InterPro"/>
</dbReference>
<keyword evidence="3" id="KW-0547">Nucleotide-binding</keyword>